<keyword evidence="2" id="KW-0472">Membrane</keyword>
<dbReference type="InterPro" id="IPR046341">
    <property type="entry name" value="SET_dom_sf"/>
</dbReference>
<dbReference type="Proteomes" id="UP000001449">
    <property type="component" value="Chromosome 1"/>
</dbReference>
<dbReference type="eggNOG" id="ENOG502S7KK">
    <property type="taxonomic scope" value="Eukaryota"/>
</dbReference>
<dbReference type="InParanoid" id="B8BR71"/>
<feature type="compositionally biased region" description="Low complexity" evidence="1">
    <location>
        <begin position="1005"/>
        <end position="1028"/>
    </location>
</feature>
<dbReference type="GO" id="GO:0016279">
    <property type="term" value="F:protein-lysine N-methyltransferase activity"/>
    <property type="evidence" value="ECO:0000318"/>
    <property type="project" value="GO_Central"/>
</dbReference>
<dbReference type="FunFam" id="3.90.1410.10:FF:000061">
    <property type="entry name" value="Predicted protein"/>
    <property type="match status" value="1"/>
</dbReference>
<organism evidence="3 4">
    <name type="scientific">Thalassiosira pseudonana</name>
    <name type="common">Marine diatom</name>
    <name type="synonym">Cyclotella nana</name>
    <dbReference type="NCBI Taxonomy" id="35128"/>
    <lineage>
        <taxon>Eukaryota</taxon>
        <taxon>Sar</taxon>
        <taxon>Stramenopiles</taxon>
        <taxon>Ochrophyta</taxon>
        <taxon>Bacillariophyta</taxon>
        <taxon>Coscinodiscophyceae</taxon>
        <taxon>Thalassiosirophycidae</taxon>
        <taxon>Thalassiosirales</taxon>
        <taxon>Thalassiosiraceae</taxon>
        <taxon>Thalassiosira</taxon>
    </lineage>
</organism>
<keyword evidence="2" id="KW-1133">Transmembrane helix</keyword>
<dbReference type="PaxDb" id="35128-Thaps20870"/>
<keyword evidence="4" id="KW-1185">Reference proteome</keyword>
<evidence type="ECO:0000313" key="3">
    <source>
        <dbReference type="EMBL" id="EED96481.1"/>
    </source>
</evidence>
<feature type="compositionally biased region" description="Low complexity" evidence="1">
    <location>
        <begin position="964"/>
        <end position="982"/>
    </location>
</feature>
<keyword evidence="2" id="KW-0812">Transmembrane</keyword>
<name>B8BR71_THAPS</name>
<reference evidence="3 4" key="2">
    <citation type="journal article" date="2008" name="Nature">
        <title>The Phaeodactylum genome reveals the evolutionary history of diatom genomes.</title>
        <authorList>
            <person name="Bowler C."/>
            <person name="Allen A.E."/>
            <person name="Badger J.H."/>
            <person name="Grimwood J."/>
            <person name="Jabbari K."/>
            <person name="Kuo A."/>
            <person name="Maheswari U."/>
            <person name="Martens C."/>
            <person name="Maumus F."/>
            <person name="Otillar R.P."/>
            <person name="Rayko E."/>
            <person name="Salamov A."/>
            <person name="Vandepoele K."/>
            <person name="Beszteri B."/>
            <person name="Gruber A."/>
            <person name="Heijde M."/>
            <person name="Katinka M."/>
            <person name="Mock T."/>
            <person name="Valentin K."/>
            <person name="Verret F."/>
            <person name="Berges J.A."/>
            <person name="Brownlee C."/>
            <person name="Cadoret J.P."/>
            <person name="Chiovitti A."/>
            <person name="Choi C.J."/>
            <person name="Coesel S."/>
            <person name="De Martino A."/>
            <person name="Detter J.C."/>
            <person name="Durkin C."/>
            <person name="Falciatore A."/>
            <person name="Fournet J."/>
            <person name="Haruta M."/>
            <person name="Huysman M.J."/>
            <person name="Jenkins B.D."/>
            <person name="Jiroutova K."/>
            <person name="Jorgensen R.E."/>
            <person name="Joubert Y."/>
            <person name="Kaplan A."/>
            <person name="Kroger N."/>
            <person name="Kroth P.G."/>
            <person name="La Roche J."/>
            <person name="Lindquist E."/>
            <person name="Lommer M."/>
            <person name="Martin-Jezequel V."/>
            <person name="Lopez P.J."/>
            <person name="Lucas S."/>
            <person name="Mangogna M."/>
            <person name="McGinnis K."/>
            <person name="Medlin L.K."/>
            <person name="Montsant A."/>
            <person name="Oudot-Le Secq M.P."/>
            <person name="Napoli C."/>
            <person name="Obornik M."/>
            <person name="Parker M.S."/>
            <person name="Petit J.L."/>
            <person name="Porcel B.M."/>
            <person name="Poulsen N."/>
            <person name="Robison M."/>
            <person name="Rychlewski L."/>
            <person name="Rynearson T.A."/>
            <person name="Schmutz J."/>
            <person name="Shapiro H."/>
            <person name="Siaut M."/>
            <person name="Stanley M."/>
            <person name="Sussman M.R."/>
            <person name="Taylor A.R."/>
            <person name="Vardi A."/>
            <person name="von Dassow P."/>
            <person name="Vyverman W."/>
            <person name="Willis A."/>
            <person name="Wyrwicz L.S."/>
            <person name="Rokhsar D.S."/>
            <person name="Weissenbach J."/>
            <person name="Armbrust E.V."/>
            <person name="Green B.R."/>
            <person name="Van de Peer Y."/>
            <person name="Grigoriev I.V."/>
        </authorList>
    </citation>
    <scope>NUCLEOTIDE SEQUENCE [LARGE SCALE GENOMIC DNA]</scope>
    <source>
        <strain evidence="3 4">CCMP1335</strain>
    </source>
</reference>
<feature type="compositionally biased region" description="Low complexity" evidence="1">
    <location>
        <begin position="868"/>
        <end position="880"/>
    </location>
</feature>
<dbReference type="EMBL" id="CM000638">
    <property type="protein sequence ID" value="EED96481.1"/>
    <property type="molecule type" value="Genomic_DNA"/>
</dbReference>
<dbReference type="CDD" id="cd10527">
    <property type="entry name" value="SET_LSMT"/>
    <property type="match status" value="1"/>
</dbReference>
<evidence type="ECO:0000256" key="2">
    <source>
        <dbReference type="SAM" id="Phobius"/>
    </source>
</evidence>
<feature type="region of interest" description="Disordered" evidence="1">
    <location>
        <begin position="339"/>
        <end position="358"/>
    </location>
</feature>
<dbReference type="PANTHER" id="PTHR13271">
    <property type="entry name" value="UNCHARACTERIZED PUTATIVE METHYLTRANSFERASE"/>
    <property type="match status" value="1"/>
</dbReference>
<accession>B8BR71</accession>
<evidence type="ECO:0000256" key="1">
    <source>
        <dbReference type="SAM" id="MobiDB-lite"/>
    </source>
</evidence>
<feature type="region of interest" description="Disordered" evidence="1">
    <location>
        <begin position="853"/>
        <end position="1028"/>
    </location>
</feature>
<feature type="compositionally biased region" description="Acidic residues" evidence="1">
    <location>
        <begin position="913"/>
        <end position="926"/>
    </location>
</feature>
<protein>
    <recommendedName>
        <fullName evidence="5">SET domain-containing protein</fullName>
    </recommendedName>
</protein>
<dbReference type="AlphaFoldDB" id="B8BR71"/>
<feature type="transmembrane region" description="Helical" evidence="2">
    <location>
        <begin position="47"/>
        <end position="70"/>
    </location>
</feature>
<proteinExistence type="predicted"/>
<dbReference type="RefSeq" id="XP_002286840.1">
    <property type="nucleotide sequence ID" value="XM_002286804.1"/>
</dbReference>
<dbReference type="SUPFAM" id="SSF82199">
    <property type="entry name" value="SET domain"/>
    <property type="match status" value="1"/>
</dbReference>
<dbReference type="Gene3D" id="3.90.1410.10">
    <property type="entry name" value="set domain protein methyltransferase, domain 1"/>
    <property type="match status" value="1"/>
</dbReference>
<reference evidence="3 4" key="1">
    <citation type="journal article" date="2004" name="Science">
        <title>The genome of the diatom Thalassiosira pseudonana: ecology, evolution, and metabolism.</title>
        <authorList>
            <person name="Armbrust E.V."/>
            <person name="Berges J.A."/>
            <person name="Bowler C."/>
            <person name="Green B.R."/>
            <person name="Martinez D."/>
            <person name="Putnam N.H."/>
            <person name="Zhou S."/>
            <person name="Allen A.E."/>
            <person name="Apt K.E."/>
            <person name="Bechner M."/>
            <person name="Brzezinski M.A."/>
            <person name="Chaal B.K."/>
            <person name="Chiovitti A."/>
            <person name="Davis A.K."/>
            <person name="Demarest M.S."/>
            <person name="Detter J.C."/>
            <person name="Glavina T."/>
            <person name="Goodstein D."/>
            <person name="Hadi M.Z."/>
            <person name="Hellsten U."/>
            <person name="Hildebrand M."/>
            <person name="Jenkins B.D."/>
            <person name="Jurka J."/>
            <person name="Kapitonov V.V."/>
            <person name="Kroger N."/>
            <person name="Lau W.W."/>
            <person name="Lane T.W."/>
            <person name="Larimer F.W."/>
            <person name="Lippmeier J.C."/>
            <person name="Lucas S."/>
            <person name="Medina M."/>
            <person name="Montsant A."/>
            <person name="Obornik M."/>
            <person name="Parker M.S."/>
            <person name="Palenik B."/>
            <person name="Pazour G.J."/>
            <person name="Richardson P.M."/>
            <person name="Rynearson T.A."/>
            <person name="Saito M.A."/>
            <person name="Schwartz D.C."/>
            <person name="Thamatrakoln K."/>
            <person name="Valentin K."/>
            <person name="Vardi A."/>
            <person name="Wilkerson F.P."/>
            <person name="Rokhsar D.S."/>
        </authorList>
    </citation>
    <scope>NUCLEOTIDE SEQUENCE [LARGE SCALE GENOMIC DNA]</scope>
    <source>
        <strain evidence="3 4">CCMP1335</strain>
    </source>
</reference>
<sequence>MEQEDISSEFYEATPTNQQHHQSQTSLPTNNPHKSLSDWISAEREGLLWILGCAAFGALIGFGVGCGWFTNGHGSYQYTLVESPATGVAATTGTGITKEYVKKFVISAWRVALARRIRSSFAYELLTFQRGFWNIIRDVGDTSDSPHWIAKSSWWAPNWILHFDVDTTQISAGDAGFSPLMASFLSFVLPWRRPLIRAMTRKNINEYTHSVPMKGMAGAPSSAPFTPASPSTTYQSTVDPFYHPMAFHALREYVVRFDKGVVHPDLGFLVPAPSGASRGIGMVRDSYSKCQIDCFPGTAEEANALHKQSKQRVLESKKELEIMEEMKELYPDMIADETEKAEEKHEGLAASPESRQRPLNTTTKEEIQMALHHQSTSTAHPYTQDDILLRIPLRAQITRDTALEIINPLYPDEMKKSIPLEDLDDALLLALLLTHEKELGPNSRFWPYIATLPPHPSCALHRGWRQSIVDVVTSLSLEMGTDVQSWPNEISKAADYMDRIVSTLSGVYGHYIEEGRTDHRDVQERLRWSLCQVASRAIAGRDEFGSLRLVPMMDLINHDEAAGKFMELTGNEGIFDGIYFDADEVDGGTFVVRSRRHGRRKVLKKGQELLANYNVPHYSPLDWFLNMGYIPPEREGRWTMLESALPRGQRGNKPSPRPPPKMPDLKVTSRVLPLMLTSTTLIDPFCIFQKADCASGVSLINDSSTLSFSNAVIARSNTSLPDSPPESLLSMSPIDHEAKVLIISILAFFASVPSNSPKSTSPNDVSIPMTFSDALVAAYRYNRAHPGVIRVEPIANELTDMMCAMMDELGRHHPREPVVHKPPQKILHSFPSSCCCCLRRLERGGGRRLATTNFREGTLKRNSPTYWTTTRPATTTTTTMSDDDSSSSDDMPLSSLAAGRRASRGNGVKYNEDSDSEAEFQGDEEQPGGGAASDGDNTADFIVDDEDDDDDGDFGDSDSDEDVPLSSLKSPKTKKSSSSSSTKKPKAKATKEKAPPKKKAKTKKAATSPKLTKSKSSVSTSTTSSSSNFLSASSELYSKCDKGKLIQSILSRWWYAYQWPDPSCIPSSTPKGYDALDGFSGVYICTTGDNVGKFKDYRDLSKAPSFKNFAQKSSHELKDMLLLAIEKQRKALIKLEGEGTDREQELRGLEKWALKLDCGKADREAEKVLKAARLTLT</sequence>
<dbReference type="GeneID" id="7443102"/>
<gene>
    <name evidence="3" type="ORF">THAPSDRAFT_20870</name>
</gene>
<evidence type="ECO:0008006" key="5">
    <source>
        <dbReference type="Google" id="ProtNLM"/>
    </source>
</evidence>
<dbReference type="HOGENOM" id="CLU_273485_0_0_1"/>
<dbReference type="PANTHER" id="PTHR13271:SF137">
    <property type="entry name" value="SET DOMAIN-CONTAINING PROTEIN"/>
    <property type="match status" value="1"/>
</dbReference>
<feature type="compositionally biased region" description="Low complexity" evidence="1">
    <location>
        <begin position="888"/>
        <end position="897"/>
    </location>
</feature>
<dbReference type="InterPro" id="IPR050600">
    <property type="entry name" value="SETD3_SETD6_MTase"/>
</dbReference>
<feature type="compositionally biased region" description="Acidic residues" evidence="1">
    <location>
        <begin position="942"/>
        <end position="963"/>
    </location>
</feature>
<evidence type="ECO:0000313" key="4">
    <source>
        <dbReference type="Proteomes" id="UP000001449"/>
    </source>
</evidence>
<dbReference type="KEGG" id="tps:THAPSDRAFT_20870"/>
<feature type="compositionally biased region" description="Polar residues" evidence="1">
    <location>
        <begin position="853"/>
        <end position="867"/>
    </location>
</feature>